<dbReference type="GO" id="GO:0000978">
    <property type="term" value="F:RNA polymerase II cis-regulatory region sequence-specific DNA binding"/>
    <property type="evidence" value="ECO:0007669"/>
    <property type="project" value="TreeGrafter"/>
</dbReference>
<dbReference type="Pfam" id="PF13921">
    <property type="entry name" value="Myb_DNA-bind_6"/>
    <property type="match status" value="1"/>
</dbReference>
<evidence type="ECO:0000256" key="2">
    <source>
        <dbReference type="ARBA" id="ARBA00023125"/>
    </source>
</evidence>
<gene>
    <name evidence="6" type="ORF">CHYS00102_LOCUS28018</name>
</gene>
<keyword evidence="2" id="KW-0238">DNA-binding</keyword>
<keyword evidence="1" id="KW-0677">Repeat</keyword>
<feature type="compositionally biased region" description="Polar residues" evidence="3">
    <location>
        <begin position="187"/>
        <end position="196"/>
    </location>
</feature>
<reference evidence="6" key="1">
    <citation type="submission" date="2021-01" db="EMBL/GenBank/DDBJ databases">
        <authorList>
            <person name="Corre E."/>
            <person name="Pelletier E."/>
            <person name="Niang G."/>
            <person name="Scheremetjew M."/>
            <person name="Finn R."/>
            <person name="Kale V."/>
            <person name="Holt S."/>
            <person name="Cochrane G."/>
            <person name="Meng A."/>
            <person name="Brown T."/>
            <person name="Cohen L."/>
        </authorList>
    </citation>
    <scope>NUCLEOTIDE SEQUENCE</scope>
    <source>
        <strain evidence="6">308</strain>
    </source>
</reference>
<dbReference type="SUPFAM" id="SSF46689">
    <property type="entry name" value="Homeodomain-like"/>
    <property type="match status" value="1"/>
</dbReference>
<feature type="compositionally biased region" description="Polar residues" evidence="3">
    <location>
        <begin position="108"/>
        <end position="123"/>
    </location>
</feature>
<feature type="domain" description="HTH myb-type" evidence="5">
    <location>
        <begin position="54"/>
        <end position="97"/>
    </location>
</feature>
<dbReference type="CDD" id="cd00167">
    <property type="entry name" value="SANT"/>
    <property type="match status" value="2"/>
</dbReference>
<evidence type="ECO:0000256" key="3">
    <source>
        <dbReference type="SAM" id="MobiDB-lite"/>
    </source>
</evidence>
<sequence>MIKRYWTESEDEQLRNLVKRHGLPNWNTIADSMDGRNRKQCRERWMNNLRPDIKKGHWTDVEDRIIIEKQAELGGNRWSKIAEYLPGRTDEAVKNRWFSAECSRSRKNTSQVSSVNDGSGNASTHHHLNPNAPANLDRRPHAAEYLNVAPKPMLAIPSFPNSTNPHLHFSKKRPNCEIAMSSKKRPSPQTFSSDSGNRVRLDDDDDDDGPDPLPPVSLKPGDGEICPLTPSPEKNTTGKQCREHETYHELEPKARLQSLLEAMTAARAEKMDDDVSDHLHPVSLKPGDGEIFSLSPASENNTIRKQCFELMYQQLLGYAAAEARANHELKLKLDAAMEDNAQLQSALEATTAWAEKMEWMRNMWESQMELSPALQSFFSKKG</sequence>
<name>A0A7S1FZI9_9STRA</name>
<organism evidence="6">
    <name type="scientific">Corethron hystrix</name>
    <dbReference type="NCBI Taxonomy" id="216773"/>
    <lineage>
        <taxon>Eukaryota</taxon>
        <taxon>Sar</taxon>
        <taxon>Stramenopiles</taxon>
        <taxon>Ochrophyta</taxon>
        <taxon>Bacillariophyta</taxon>
        <taxon>Coscinodiscophyceae</taxon>
        <taxon>Corethrophycidae</taxon>
        <taxon>Corethrales</taxon>
        <taxon>Corethraceae</taxon>
        <taxon>Corethron</taxon>
    </lineage>
</organism>
<dbReference type="InterPro" id="IPR001005">
    <property type="entry name" value="SANT/Myb"/>
</dbReference>
<evidence type="ECO:0000259" key="5">
    <source>
        <dbReference type="PROSITE" id="PS51294"/>
    </source>
</evidence>
<dbReference type="GO" id="GO:0000981">
    <property type="term" value="F:DNA-binding transcription factor activity, RNA polymerase II-specific"/>
    <property type="evidence" value="ECO:0007669"/>
    <property type="project" value="TreeGrafter"/>
</dbReference>
<feature type="region of interest" description="Disordered" evidence="3">
    <location>
        <begin position="179"/>
        <end position="240"/>
    </location>
</feature>
<accession>A0A7S1FZI9</accession>
<evidence type="ECO:0000256" key="1">
    <source>
        <dbReference type="ARBA" id="ARBA00022737"/>
    </source>
</evidence>
<dbReference type="SMART" id="SM00717">
    <property type="entry name" value="SANT"/>
    <property type="match status" value="2"/>
</dbReference>
<dbReference type="InterPro" id="IPR009057">
    <property type="entry name" value="Homeodomain-like_sf"/>
</dbReference>
<feature type="domain" description="HTH myb-type" evidence="5">
    <location>
        <begin position="1"/>
        <end position="53"/>
    </location>
</feature>
<protein>
    <submittedName>
        <fullName evidence="6">Uncharacterized protein</fullName>
    </submittedName>
</protein>
<dbReference type="AlphaFoldDB" id="A0A7S1FZI9"/>
<dbReference type="PANTHER" id="PTHR45614">
    <property type="entry name" value="MYB PROTEIN-RELATED"/>
    <property type="match status" value="1"/>
</dbReference>
<dbReference type="Gene3D" id="1.10.10.60">
    <property type="entry name" value="Homeodomain-like"/>
    <property type="match status" value="2"/>
</dbReference>
<proteinExistence type="predicted"/>
<feature type="domain" description="Myb-like" evidence="4">
    <location>
        <begin position="1"/>
        <end position="49"/>
    </location>
</feature>
<dbReference type="FunFam" id="1.10.10.60:FF:000010">
    <property type="entry name" value="Transcriptional activator Myb isoform A"/>
    <property type="match status" value="1"/>
</dbReference>
<dbReference type="InterPro" id="IPR017930">
    <property type="entry name" value="Myb_dom"/>
</dbReference>
<dbReference type="GO" id="GO:0005634">
    <property type="term" value="C:nucleus"/>
    <property type="evidence" value="ECO:0007669"/>
    <property type="project" value="TreeGrafter"/>
</dbReference>
<feature type="domain" description="Myb-like" evidence="4">
    <location>
        <begin position="50"/>
        <end position="97"/>
    </location>
</feature>
<dbReference type="EMBL" id="HBFR01038410">
    <property type="protein sequence ID" value="CAD8900801.1"/>
    <property type="molecule type" value="Transcribed_RNA"/>
</dbReference>
<feature type="region of interest" description="Disordered" evidence="3">
    <location>
        <begin position="101"/>
        <end position="137"/>
    </location>
</feature>
<evidence type="ECO:0000313" key="6">
    <source>
        <dbReference type="EMBL" id="CAD8900801.1"/>
    </source>
</evidence>
<dbReference type="PANTHER" id="PTHR45614:SF25">
    <property type="entry name" value="MYB PROTEIN"/>
    <property type="match status" value="1"/>
</dbReference>
<dbReference type="InterPro" id="IPR050560">
    <property type="entry name" value="MYB_TF"/>
</dbReference>
<dbReference type="PROSITE" id="PS51294">
    <property type="entry name" value="HTH_MYB"/>
    <property type="match status" value="2"/>
</dbReference>
<dbReference type="PROSITE" id="PS50090">
    <property type="entry name" value="MYB_LIKE"/>
    <property type="match status" value="2"/>
</dbReference>
<evidence type="ECO:0000259" key="4">
    <source>
        <dbReference type="PROSITE" id="PS50090"/>
    </source>
</evidence>